<dbReference type="Proteomes" id="UP000178723">
    <property type="component" value="Unassembled WGS sequence"/>
</dbReference>
<comment type="similarity">
    <text evidence="2 7">Belongs to the phosphohexose mutase family.</text>
</comment>
<dbReference type="GO" id="GO:0000287">
    <property type="term" value="F:magnesium ion binding"/>
    <property type="evidence" value="ECO:0007669"/>
    <property type="project" value="InterPro"/>
</dbReference>
<dbReference type="PANTHER" id="PTHR45745">
    <property type="entry name" value="PHOSPHOMANNOMUTASE 45A"/>
    <property type="match status" value="1"/>
</dbReference>
<evidence type="ECO:0000256" key="4">
    <source>
        <dbReference type="ARBA" id="ARBA00022723"/>
    </source>
</evidence>
<dbReference type="Gene3D" id="3.30.310.50">
    <property type="entry name" value="Alpha-D-phosphohexomutase, C-terminal domain"/>
    <property type="match status" value="1"/>
</dbReference>
<keyword evidence="5 7" id="KW-0460">Magnesium</keyword>
<keyword evidence="4 7" id="KW-0479">Metal-binding</keyword>
<evidence type="ECO:0000259" key="9">
    <source>
        <dbReference type="Pfam" id="PF02879"/>
    </source>
</evidence>
<dbReference type="Gene3D" id="3.40.120.10">
    <property type="entry name" value="Alpha-D-Glucose-1,6-Bisphosphate, subunit A, domain 3"/>
    <property type="match status" value="3"/>
</dbReference>
<dbReference type="STRING" id="1802407.A3I40_01770"/>
<dbReference type="SUPFAM" id="SSF53738">
    <property type="entry name" value="Phosphoglucomutase, first 3 domains"/>
    <property type="match status" value="3"/>
</dbReference>
<organism evidence="11 12">
    <name type="scientific">Candidatus Uhrbacteria bacterium RIFCSPLOWO2_02_FULL_48_12</name>
    <dbReference type="NCBI Taxonomy" id="1802407"/>
    <lineage>
        <taxon>Bacteria</taxon>
        <taxon>Candidatus Uhriibacteriota</taxon>
    </lineage>
</organism>
<dbReference type="InterPro" id="IPR016066">
    <property type="entry name" value="A-D-PHexomutase_CS"/>
</dbReference>
<evidence type="ECO:0000313" key="11">
    <source>
        <dbReference type="EMBL" id="OGL86143.1"/>
    </source>
</evidence>
<dbReference type="InterPro" id="IPR005846">
    <property type="entry name" value="A-D-PHexomutase_a/b/a-III"/>
</dbReference>
<dbReference type="GO" id="GO:0005975">
    <property type="term" value="P:carbohydrate metabolic process"/>
    <property type="evidence" value="ECO:0007669"/>
    <property type="project" value="InterPro"/>
</dbReference>
<dbReference type="SUPFAM" id="SSF55957">
    <property type="entry name" value="Phosphoglucomutase, C-terminal domain"/>
    <property type="match status" value="1"/>
</dbReference>
<evidence type="ECO:0000256" key="7">
    <source>
        <dbReference type="RuleBase" id="RU004326"/>
    </source>
</evidence>
<dbReference type="PANTHER" id="PTHR45745:SF1">
    <property type="entry name" value="PHOSPHOGLUCOMUTASE 2B-RELATED"/>
    <property type="match status" value="1"/>
</dbReference>
<proteinExistence type="inferred from homology"/>
<evidence type="ECO:0000259" key="10">
    <source>
        <dbReference type="Pfam" id="PF02880"/>
    </source>
</evidence>
<keyword evidence="6" id="KW-0413">Isomerase</keyword>
<evidence type="ECO:0000256" key="2">
    <source>
        <dbReference type="ARBA" id="ARBA00010231"/>
    </source>
</evidence>
<feature type="domain" description="Alpha-D-phosphohexomutase alpha/beta/alpha" evidence="10">
    <location>
        <begin position="337"/>
        <end position="457"/>
    </location>
</feature>
<dbReference type="InterPro" id="IPR005844">
    <property type="entry name" value="A-D-PHexomutase_a/b/a-I"/>
</dbReference>
<protein>
    <recommendedName>
        <fullName evidence="13">Phosphomannomutase</fullName>
    </recommendedName>
</protein>
<dbReference type="AlphaFoldDB" id="A0A1F7V6N6"/>
<dbReference type="Pfam" id="PF02878">
    <property type="entry name" value="PGM_PMM_I"/>
    <property type="match status" value="1"/>
</dbReference>
<comment type="cofactor">
    <cofactor evidence="1">
        <name>Mg(2+)</name>
        <dbReference type="ChEBI" id="CHEBI:18420"/>
    </cofactor>
</comment>
<evidence type="ECO:0000256" key="1">
    <source>
        <dbReference type="ARBA" id="ARBA00001946"/>
    </source>
</evidence>
<dbReference type="CDD" id="cd05799">
    <property type="entry name" value="PGM2"/>
    <property type="match status" value="1"/>
</dbReference>
<evidence type="ECO:0000256" key="3">
    <source>
        <dbReference type="ARBA" id="ARBA00022553"/>
    </source>
</evidence>
<evidence type="ECO:0008006" key="13">
    <source>
        <dbReference type="Google" id="ProtNLM"/>
    </source>
</evidence>
<comment type="caution">
    <text evidence="11">The sequence shown here is derived from an EMBL/GenBank/DDBJ whole genome shotgun (WGS) entry which is preliminary data.</text>
</comment>
<gene>
    <name evidence="11" type="ORF">A3I40_01770</name>
</gene>
<evidence type="ECO:0000256" key="6">
    <source>
        <dbReference type="ARBA" id="ARBA00023235"/>
    </source>
</evidence>
<accession>A0A1F7V6N6</accession>
<dbReference type="EMBL" id="MGEP01000052">
    <property type="protein sequence ID" value="OGL86143.1"/>
    <property type="molecule type" value="Genomic_DNA"/>
</dbReference>
<dbReference type="Pfam" id="PF02879">
    <property type="entry name" value="PGM_PMM_II"/>
    <property type="match status" value="1"/>
</dbReference>
<evidence type="ECO:0000259" key="8">
    <source>
        <dbReference type="Pfam" id="PF02878"/>
    </source>
</evidence>
<dbReference type="InterPro" id="IPR036900">
    <property type="entry name" value="A-D-PHexomutase_C_sf"/>
</dbReference>
<keyword evidence="3" id="KW-0597">Phosphoprotein</keyword>
<evidence type="ECO:0000313" key="12">
    <source>
        <dbReference type="Proteomes" id="UP000178723"/>
    </source>
</evidence>
<feature type="domain" description="Alpha-D-phosphohexomutase alpha/beta/alpha" evidence="8">
    <location>
        <begin position="58"/>
        <end position="194"/>
    </location>
</feature>
<dbReference type="PRINTS" id="PR00509">
    <property type="entry name" value="PGMPMM"/>
</dbReference>
<feature type="domain" description="Alpha-D-phosphohexomutase alpha/beta/alpha" evidence="9">
    <location>
        <begin position="224"/>
        <end position="322"/>
    </location>
</feature>
<dbReference type="PROSITE" id="PS00710">
    <property type="entry name" value="PGM_PMM"/>
    <property type="match status" value="1"/>
</dbReference>
<dbReference type="InterPro" id="IPR005845">
    <property type="entry name" value="A-D-PHexomutase_a/b/a-II"/>
</dbReference>
<dbReference type="InterPro" id="IPR005841">
    <property type="entry name" value="Alpha-D-phosphohexomutase_SF"/>
</dbReference>
<dbReference type="GO" id="GO:0008973">
    <property type="term" value="F:phosphopentomutase activity"/>
    <property type="evidence" value="ECO:0007669"/>
    <property type="project" value="TreeGrafter"/>
</dbReference>
<name>A0A1F7V6N6_9BACT</name>
<evidence type="ECO:0000256" key="5">
    <source>
        <dbReference type="ARBA" id="ARBA00022842"/>
    </source>
</evidence>
<reference evidence="11 12" key="1">
    <citation type="journal article" date="2016" name="Nat. Commun.">
        <title>Thousands of microbial genomes shed light on interconnected biogeochemical processes in an aquifer system.</title>
        <authorList>
            <person name="Anantharaman K."/>
            <person name="Brown C.T."/>
            <person name="Hug L.A."/>
            <person name="Sharon I."/>
            <person name="Castelle C.J."/>
            <person name="Probst A.J."/>
            <person name="Thomas B.C."/>
            <person name="Singh A."/>
            <person name="Wilkins M.J."/>
            <person name="Karaoz U."/>
            <person name="Brodie E.L."/>
            <person name="Williams K.H."/>
            <person name="Hubbard S.S."/>
            <person name="Banfield J.F."/>
        </authorList>
    </citation>
    <scope>NUCLEOTIDE SEQUENCE [LARGE SCALE GENOMIC DNA]</scope>
</reference>
<dbReference type="GO" id="GO:0006166">
    <property type="term" value="P:purine ribonucleoside salvage"/>
    <property type="evidence" value="ECO:0007669"/>
    <property type="project" value="TreeGrafter"/>
</dbReference>
<sequence length="596" mass="65393">MSSLLESAQRGRLSQEARKNLEKWLTDPLLVEFVPAIEQLLKAGQWPEIEDAFYTHITVGTGGVRGPLGVGPNRVNGRTIGEAAQGLSEFIKDFGAEAMDKGVVVGYEVRRQAREFAELSAEVFAANGIKVFLFDHLCATPEVSFAVRYLKTTAGVMITASHNPRTDNGFKFYWSDGGQVVPPHDAKFMDLVNQVTVVHRLNLLKAKRSGLIKTVESSVDEAYRQAIRVLALAKSRSAKIVFSPLHGAGSTNVLPVLQAEKFNVVVVPEQAALDENFPTAPSDLINPEYPQVMEMAIDCGTRSDADVVLVSDPDADRVGVASKITAGQRAMRQLTGDEVGATLVHFILSELKAQGRLPLNGLVIETYVTTSLIADIARSFGAAAIDDLLVGFKFIAEIIEKLDNKKDFIFAAEQSLGYLVGTFVRDKDAAIASLMVAELVAKLKDEGRTAIEYLDDIYCEYGYYHNSLKNVEFKGRAGRESMAVIMKGLRFSPPKTLGGHRVVKIIDRLKPELRDPVIYQIGKTGDQLTFVLSEDERTRVTVRPSGTEPTIKYYVQHYRLADSDDLSRVKSAVDTEAQSMTKDIVSAGAEFIKNSV</sequence>
<dbReference type="Pfam" id="PF02880">
    <property type="entry name" value="PGM_PMM_III"/>
    <property type="match status" value="1"/>
</dbReference>
<dbReference type="InterPro" id="IPR016055">
    <property type="entry name" value="A-D-PHexomutase_a/b/a-I/II/III"/>
</dbReference>